<evidence type="ECO:0000313" key="10">
    <source>
        <dbReference type="EMBL" id="TMW59520.1"/>
    </source>
</evidence>
<evidence type="ECO:0000256" key="3">
    <source>
        <dbReference type="ARBA" id="ARBA00022670"/>
    </source>
</evidence>
<comment type="similarity">
    <text evidence="1 7">Belongs to the peptidase S10 family.</text>
</comment>
<dbReference type="EMBL" id="SPLM01000109">
    <property type="protein sequence ID" value="TMW59520.1"/>
    <property type="molecule type" value="Genomic_DNA"/>
</dbReference>
<dbReference type="InterPro" id="IPR018202">
    <property type="entry name" value="Ser_caboxypep_ser_AS"/>
</dbReference>
<keyword evidence="3 7" id="KW-0645">Protease</keyword>
<keyword evidence="6" id="KW-0325">Glycoprotein</keyword>
<keyword evidence="9" id="KW-1133">Transmembrane helix</keyword>
<evidence type="ECO:0000313" key="11">
    <source>
        <dbReference type="Proteomes" id="UP000794436"/>
    </source>
</evidence>
<keyword evidence="2 7" id="KW-0121">Carboxypeptidase</keyword>
<dbReference type="GO" id="GO:0004185">
    <property type="term" value="F:serine-type carboxypeptidase activity"/>
    <property type="evidence" value="ECO:0007669"/>
    <property type="project" value="UniProtKB-UniRule"/>
</dbReference>
<keyword evidence="9" id="KW-0812">Transmembrane</keyword>
<dbReference type="SUPFAM" id="SSF53474">
    <property type="entry name" value="alpha/beta-Hydrolases"/>
    <property type="match status" value="1"/>
</dbReference>
<keyword evidence="9" id="KW-0472">Membrane</keyword>
<accession>A0A8K1FDK5</accession>
<organism evidence="10 11">
    <name type="scientific">Pythium oligandrum</name>
    <name type="common">Mycoparasitic fungus</name>
    <dbReference type="NCBI Taxonomy" id="41045"/>
    <lineage>
        <taxon>Eukaryota</taxon>
        <taxon>Sar</taxon>
        <taxon>Stramenopiles</taxon>
        <taxon>Oomycota</taxon>
        <taxon>Peronosporomycetes</taxon>
        <taxon>Pythiales</taxon>
        <taxon>Pythiaceae</taxon>
        <taxon>Pythium</taxon>
    </lineage>
</organism>
<dbReference type="PRINTS" id="PR00724">
    <property type="entry name" value="CRBOXYPTASEC"/>
</dbReference>
<evidence type="ECO:0000256" key="5">
    <source>
        <dbReference type="ARBA" id="ARBA00022801"/>
    </source>
</evidence>
<dbReference type="AlphaFoldDB" id="A0A8K1FDK5"/>
<evidence type="ECO:0000256" key="2">
    <source>
        <dbReference type="ARBA" id="ARBA00022645"/>
    </source>
</evidence>
<dbReference type="InterPro" id="IPR029058">
    <property type="entry name" value="AB_hydrolase_fold"/>
</dbReference>
<keyword evidence="11" id="KW-1185">Reference proteome</keyword>
<dbReference type="InterPro" id="IPR001563">
    <property type="entry name" value="Peptidase_S10"/>
</dbReference>
<reference evidence="10" key="1">
    <citation type="submission" date="2019-03" db="EMBL/GenBank/DDBJ databases">
        <title>Long read genome sequence of the mycoparasitic Pythium oligandrum ATCC 38472 isolated from sugarbeet rhizosphere.</title>
        <authorList>
            <person name="Gaulin E."/>
        </authorList>
    </citation>
    <scope>NUCLEOTIDE SEQUENCE</scope>
    <source>
        <strain evidence="10">ATCC 38472_TT</strain>
    </source>
</reference>
<protein>
    <recommendedName>
        <fullName evidence="7">Carboxypeptidase</fullName>
        <ecNumber evidence="7">3.4.16.-</ecNumber>
    </recommendedName>
</protein>
<dbReference type="PROSITE" id="PS00131">
    <property type="entry name" value="CARBOXYPEPT_SER_SER"/>
    <property type="match status" value="1"/>
</dbReference>
<evidence type="ECO:0000256" key="7">
    <source>
        <dbReference type="RuleBase" id="RU361156"/>
    </source>
</evidence>
<dbReference type="Gene3D" id="1.10.287.410">
    <property type="match status" value="1"/>
</dbReference>
<dbReference type="PANTHER" id="PTHR11802">
    <property type="entry name" value="SERINE PROTEASE FAMILY S10 SERINE CARBOXYPEPTIDASE"/>
    <property type="match status" value="1"/>
</dbReference>
<feature type="region of interest" description="Disordered" evidence="8">
    <location>
        <begin position="53"/>
        <end position="100"/>
    </location>
</feature>
<name>A0A8K1FDK5_PYTOL</name>
<evidence type="ECO:0000256" key="1">
    <source>
        <dbReference type="ARBA" id="ARBA00009431"/>
    </source>
</evidence>
<evidence type="ECO:0000256" key="6">
    <source>
        <dbReference type="ARBA" id="ARBA00023180"/>
    </source>
</evidence>
<dbReference type="EC" id="3.4.16.-" evidence="7"/>
<evidence type="ECO:0000256" key="9">
    <source>
        <dbReference type="SAM" id="Phobius"/>
    </source>
</evidence>
<feature type="transmembrane region" description="Helical" evidence="9">
    <location>
        <begin position="25"/>
        <end position="44"/>
    </location>
</feature>
<evidence type="ECO:0000256" key="8">
    <source>
        <dbReference type="SAM" id="MobiDB-lite"/>
    </source>
</evidence>
<dbReference type="Gene3D" id="3.40.50.1820">
    <property type="entry name" value="alpha/beta hydrolase"/>
    <property type="match status" value="1"/>
</dbReference>
<dbReference type="PANTHER" id="PTHR11802:SF113">
    <property type="entry name" value="SERINE CARBOXYPEPTIDASE CTSA-4.1"/>
    <property type="match status" value="1"/>
</dbReference>
<keyword evidence="4" id="KW-0732">Signal</keyword>
<sequence length="529" mass="57968">MAPTENTPLRGGVQTANAAQRRKRVLAIAAIVIVAAVAIGFWVVDRKHGDNGTPAKVGKSHDDSTPAPQTPTPAPEEILVPAPAVPSPSPEPLTKVSPVTAPSPANASDVFCDVTKQEAGYITLANKIDDHYFYWYFESRSNPTKDPLVVWLTGGPGCSSVMALLTENGPCQVTDDLKTVLNPYSWTNNANVLWLDQPSNVGYSYATDLDADQDENDVSDNFYAFLQGFLDKHPELEGRELYITGESYAGHYVPAVAHKIWQESKNASADSSRINLQGIAIGNGLTNPAVQIAHTLDMVNNTYNVTLMSDEDYQHAKEILPGCIEVGKEVFETRNASKIQDLEGCDLVISPFKDSHRNPYDIRLPCGDVADATQCYDITSVNEFLNSADVKERLNVPSEKQWLECNSSVGLSFMTSGDVLVNYESYVADLLNDGNIRVLLYVGDADTVCNWYGNKAWATALEWEHKDEFNAAEEHAFLASNGSVDAGVAKAYKNQFTFLRLYNSGHMVPRDQPVVALEMLGKFLQGETF</sequence>
<dbReference type="OrthoDB" id="443318at2759"/>
<keyword evidence="5 7" id="KW-0378">Hydrolase</keyword>
<evidence type="ECO:0000256" key="4">
    <source>
        <dbReference type="ARBA" id="ARBA00022729"/>
    </source>
</evidence>
<dbReference type="GO" id="GO:0006508">
    <property type="term" value="P:proteolysis"/>
    <property type="evidence" value="ECO:0007669"/>
    <property type="project" value="UniProtKB-KW"/>
</dbReference>
<gene>
    <name evidence="10" type="ORF">Poli38472_004589</name>
</gene>
<comment type="caution">
    <text evidence="10">The sequence shown here is derived from an EMBL/GenBank/DDBJ whole genome shotgun (WGS) entry which is preliminary data.</text>
</comment>
<dbReference type="Proteomes" id="UP000794436">
    <property type="component" value="Unassembled WGS sequence"/>
</dbReference>
<dbReference type="Pfam" id="PF00450">
    <property type="entry name" value="Peptidase_S10"/>
    <property type="match status" value="1"/>
</dbReference>
<proteinExistence type="inferred from homology"/>